<evidence type="ECO:0000313" key="2">
    <source>
        <dbReference type="Ensembl" id="ENSENLP00000017387.1"/>
    </source>
</evidence>
<reference evidence="2" key="2">
    <citation type="submission" date="2025-08" db="UniProtKB">
        <authorList>
            <consortium name="Ensembl"/>
        </authorList>
    </citation>
    <scope>IDENTIFICATION</scope>
</reference>
<sequence>KRNKNQQDKYPKWRNILWTDESKIVLFESKSRRQFGRQPPNTEAWWCITIWGCFSYYGVGLIYRTPGIMDQFAYAKILEEVMLPSAEKEIPLKWVFQHDSDPKHTTKLTFDEHCPDTQGSNRARDKGKADIKPSVQVEHSAEDKVVALQGQIDLHC</sequence>
<dbReference type="Proteomes" id="UP000472264">
    <property type="component" value="Chromosome 11"/>
</dbReference>
<reference evidence="2" key="1">
    <citation type="submission" date="2021-04" db="EMBL/GenBank/DDBJ databases">
        <authorList>
            <consortium name="Wellcome Sanger Institute Data Sharing"/>
        </authorList>
    </citation>
    <scope>NUCLEOTIDE SEQUENCE [LARGE SCALE GENOMIC DNA]</scope>
</reference>
<dbReference type="InterPro" id="IPR036397">
    <property type="entry name" value="RNaseH_sf"/>
</dbReference>
<dbReference type="Gene3D" id="3.30.420.10">
    <property type="entry name" value="Ribonuclease H-like superfamily/Ribonuclease H"/>
    <property type="match status" value="1"/>
</dbReference>
<proteinExistence type="predicted"/>
<dbReference type="InParanoid" id="A0A665UD56"/>
<feature type="compositionally biased region" description="Basic and acidic residues" evidence="1">
    <location>
        <begin position="122"/>
        <end position="131"/>
    </location>
</feature>
<reference evidence="2" key="3">
    <citation type="submission" date="2025-09" db="UniProtKB">
        <authorList>
            <consortium name="Ensembl"/>
        </authorList>
    </citation>
    <scope>IDENTIFICATION</scope>
</reference>
<organism evidence="2 3">
    <name type="scientific">Echeneis naucrates</name>
    <name type="common">Live sharksucker</name>
    <dbReference type="NCBI Taxonomy" id="173247"/>
    <lineage>
        <taxon>Eukaryota</taxon>
        <taxon>Metazoa</taxon>
        <taxon>Chordata</taxon>
        <taxon>Craniata</taxon>
        <taxon>Vertebrata</taxon>
        <taxon>Euteleostomi</taxon>
        <taxon>Actinopterygii</taxon>
        <taxon>Neopterygii</taxon>
        <taxon>Teleostei</taxon>
        <taxon>Neoteleostei</taxon>
        <taxon>Acanthomorphata</taxon>
        <taxon>Carangaria</taxon>
        <taxon>Carangiformes</taxon>
        <taxon>Echeneidae</taxon>
        <taxon>Echeneis</taxon>
    </lineage>
</organism>
<evidence type="ECO:0000313" key="3">
    <source>
        <dbReference type="Proteomes" id="UP000472264"/>
    </source>
</evidence>
<evidence type="ECO:0008006" key="4">
    <source>
        <dbReference type="Google" id="ProtNLM"/>
    </source>
</evidence>
<dbReference type="Ensembl" id="ENSENLT00000018017.1">
    <property type="protein sequence ID" value="ENSENLP00000017387.1"/>
    <property type="gene ID" value="ENSENLG00000007985.1"/>
</dbReference>
<dbReference type="OMA" id="YCEIMAD"/>
<keyword evidence="3" id="KW-1185">Reference proteome</keyword>
<dbReference type="AlphaFoldDB" id="A0A665UD56"/>
<dbReference type="GO" id="GO:0003676">
    <property type="term" value="F:nucleic acid binding"/>
    <property type="evidence" value="ECO:0007669"/>
    <property type="project" value="InterPro"/>
</dbReference>
<evidence type="ECO:0000256" key="1">
    <source>
        <dbReference type="SAM" id="MobiDB-lite"/>
    </source>
</evidence>
<accession>A0A665UD56</accession>
<protein>
    <recommendedName>
        <fullName evidence="4">Tc1-like transposase DDE domain-containing protein</fullName>
    </recommendedName>
</protein>
<feature type="region of interest" description="Disordered" evidence="1">
    <location>
        <begin position="114"/>
        <end position="134"/>
    </location>
</feature>
<name>A0A665UD56_ECHNA</name>